<name>A0A8J3YE87_9ACTN</name>
<feature type="transmembrane region" description="Helical" evidence="1">
    <location>
        <begin position="130"/>
        <end position="152"/>
    </location>
</feature>
<keyword evidence="1" id="KW-0472">Membrane</keyword>
<proteinExistence type="predicted"/>
<dbReference type="RefSeq" id="WP_203941468.1">
    <property type="nucleotide sequence ID" value="NZ_BAAAGJ010000014.1"/>
</dbReference>
<protein>
    <recommendedName>
        <fullName evidence="4">DUF2269 domain-containing protein</fullName>
    </recommendedName>
</protein>
<organism evidence="2 3">
    <name type="scientific">Spirilliplanes yamanashiensis</name>
    <dbReference type="NCBI Taxonomy" id="42233"/>
    <lineage>
        <taxon>Bacteria</taxon>
        <taxon>Bacillati</taxon>
        <taxon>Actinomycetota</taxon>
        <taxon>Actinomycetes</taxon>
        <taxon>Micromonosporales</taxon>
        <taxon>Micromonosporaceae</taxon>
        <taxon>Spirilliplanes</taxon>
    </lineage>
</organism>
<keyword evidence="1" id="KW-0812">Transmembrane</keyword>
<sequence>MTVLRPGARRAALVLHVSTSVGWFGAVLMFLVLAVTALRSRDDAVLRAAHLAMDVTARLVIVPLAAASLASGLVSSLGTSWGLLRHWWVLIKFALVLVATAVLLLQLGPIGTLADAAARGALTELPQARLSAVVHAAGGLLVLLAATVLAVYKPRGLTRYGWRRTTGAPGPT</sequence>
<gene>
    <name evidence="2" type="ORF">Sya03_56460</name>
</gene>
<reference evidence="2" key="1">
    <citation type="submission" date="2021-01" db="EMBL/GenBank/DDBJ databases">
        <title>Whole genome shotgun sequence of Spirilliplanes yamanashiensis NBRC 15828.</title>
        <authorList>
            <person name="Komaki H."/>
            <person name="Tamura T."/>
        </authorList>
    </citation>
    <scope>NUCLEOTIDE SEQUENCE</scope>
    <source>
        <strain evidence="2">NBRC 15828</strain>
    </source>
</reference>
<comment type="caution">
    <text evidence="2">The sequence shown here is derived from an EMBL/GenBank/DDBJ whole genome shotgun (WGS) entry which is preliminary data.</text>
</comment>
<keyword evidence="3" id="KW-1185">Reference proteome</keyword>
<dbReference type="EMBL" id="BOOY01000039">
    <property type="protein sequence ID" value="GIJ06294.1"/>
    <property type="molecule type" value="Genomic_DNA"/>
</dbReference>
<evidence type="ECO:0000313" key="3">
    <source>
        <dbReference type="Proteomes" id="UP000652013"/>
    </source>
</evidence>
<dbReference type="AlphaFoldDB" id="A0A8J3YE87"/>
<dbReference type="Proteomes" id="UP000652013">
    <property type="component" value="Unassembled WGS sequence"/>
</dbReference>
<evidence type="ECO:0008006" key="4">
    <source>
        <dbReference type="Google" id="ProtNLM"/>
    </source>
</evidence>
<evidence type="ECO:0000256" key="1">
    <source>
        <dbReference type="SAM" id="Phobius"/>
    </source>
</evidence>
<accession>A0A8J3YE87</accession>
<keyword evidence="1" id="KW-1133">Transmembrane helix</keyword>
<feature type="transmembrane region" description="Helical" evidence="1">
    <location>
        <begin position="87"/>
        <end position="110"/>
    </location>
</feature>
<evidence type="ECO:0000313" key="2">
    <source>
        <dbReference type="EMBL" id="GIJ06294.1"/>
    </source>
</evidence>
<feature type="transmembrane region" description="Helical" evidence="1">
    <location>
        <begin position="55"/>
        <end position="75"/>
    </location>
</feature>
<feature type="transmembrane region" description="Helical" evidence="1">
    <location>
        <begin position="12"/>
        <end position="35"/>
    </location>
</feature>